<evidence type="ECO:0000313" key="1">
    <source>
        <dbReference type="EMBL" id="KPJ64141.1"/>
    </source>
</evidence>
<accession>A0A0S7XNR6</accession>
<sequence length="87" mass="10106">MVVLAFYLTSFFPGLNKKGKRSVFDFPFLFSLVLTGQLGDPLSKVRLSTIYIVFLRQKLAWLSILEYAYKFVENLTIFKAVSRLNYL</sequence>
<dbReference type="EMBL" id="LIZX01000197">
    <property type="protein sequence ID" value="KPJ64141.1"/>
    <property type="molecule type" value="Genomic_DNA"/>
</dbReference>
<evidence type="ECO:0000313" key="2">
    <source>
        <dbReference type="Proteomes" id="UP000051861"/>
    </source>
</evidence>
<reference evidence="1 2" key="1">
    <citation type="journal article" date="2015" name="Microbiome">
        <title>Genomic resolution of linkages in carbon, nitrogen, and sulfur cycling among widespread estuary sediment bacteria.</title>
        <authorList>
            <person name="Baker B.J."/>
            <person name="Lazar C.S."/>
            <person name="Teske A.P."/>
            <person name="Dick G.J."/>
        </authorList>
    </citation>
    <scope>NUCLEOTIDE SEQUENCE [LARGE SCALE GENOMIC DNA]</scope>
    <source>
        <strain evidence="1">DG_54_3</strain>
    </source>
</reference>
<comment type="caution">
    <text evidence="1">The sequence shown here is derived from an EMBL/GenBank/DDBJ whole genome shotgun (WGS) entry which is preliminary data.</text>
</comment>
<dbReference type="Proteomes" id="UP000051861">
    <property type="component" value="Unassembled WGS sequence"/>
</dbReference>
<dbReference type="AlphaFoldDB" id="A0A0S7XNR6"/>
<organism evidence="1 2">
    <name type="scientific">candidate division WOR-1 bacterium DG_54_3</name>
    <dbReference type="NCBI Taxonomy" id="1703775"/>
    <lineage>
        <taxon>Bacteria</taxon>
        <taxon>Bacillati</taxon>
        <taxon>Saganbacteria</taxon>
    </lineage>
</organism>
<protein>
    <submittedName>
        <fullName evidence="1">Uncharacterized protein</fullName>
    </submittedName>
</protein>
<proteinExistence type="predicted"/>
<name>A0A0S7XNR6_UNCSA</name>
<gene>
    <name evidence="1" type="ORF">AMJ44_13320</name>
</gene>